<dbReference type="AlphaFoldDB" id="A0A078GRU7"/>
<evidence type="ECO:0000313" key="3">
    <source>
        <dbReference type="Proteomes" id="UP000028999"/>
    </source>
</evidence>
<dbReference type="PANTHER" id="PTHR31111">
    <property type="entry name" value="BNAA05G37150D PROTEIN-RELATED"/>
    <property type="match status" value="1"/>
</dbReference>
<dbReference type="NCBIfam" id="TIGR01640">
    <property type="entry name" value="F_box_assoc_1"/>
    <property type="match status" value="1"/>
</dbReference>
<reference evidence="2 3" key="1">
    <citation type="journal article" date="2014" name="Science">
        <title>Plant genetics. Early allopolyploid evolution in the post-Neolithic Brassica napus oilseed genome.</title>
        <authorList>
            <person name="Chalhoub B."/>
            <person name="Denoeud F."/>
            <person name="Liu S."/>
            <person name="Parkin I.A."/>
            <person name="Tang H."/>
            <person name="Wang X."/>
            <person name="Chiquet J."/>
            <person name="Belcram H."/>
            <person name="Tong C."/>
            <person name="Samans B."/>
            <person name="Correa M."/>
            <person name="Da Silva C."/>
            <person name="Just J."/>
            <person name="Falentin C."/>
            <person name="Koh C.S."/>
            <person name="Le Clainche I."/>
            <person name="Bernard M."/>
            <person name="Bento P."/>
            <person name="Noel B."/>
            <person name="Labadie K."/>
            <person name="Alberti A."/>
            <person name="Charles M."/>
            <person name="Arnaud D."/>
            <person name="Guo H."/>
            <person name="Daviaud C."/>
            <person name="Alamery S."/>
            <person name="Jabbari K."/>
            <person name="Zhao M."/>
            <person name="Edger P.P."/>
            <person name="Chelaifa H."/>
            <person name="Tack D."/>
            <person name="Lassalle G."/>
            <person name="Mestiri I."/>
            <person name="Schnel N."/>
            <person name="Le Paslier M.C."/>
            <person name="Fan G."/>
            <person name="Renault V."/>
            <person name="Bayer P.E."/>
            <person name="Golicz A.A."/>
            <person name="Manoli S."/>
            <person name="Lee T.H."/>
            <person name="Thi V.H."/>
            <person name="Chalabi S."/>
            <person name="Hu Q."/>
            <person name="Fan C."/>
            <person name="Tollenaere R."/>
            <person name="Lu Y."/>
            <person name="Battail C."/>
            <person name="Shen J."/>
            <person name="Sidebottom C.H."/>
            <person name="Wang X."/>
            <person name="Canaguier A."/>
            <person name="Chauveau A."/>
            <person name="Berard A."/>
            <person name="Deniot G."/>
            <person name="Guan M."/>
            <person name="Liu Z."/>
            <person name="Sun F."/>
            <person name="Lim Y.P."/>
            <person name="Lyons E."/>
            <person name="Town C.D."/>
            <person name="Bancroft I."/>
            <person name="Wang X."/>
            <person name="Meng J."/>
            <person name="Ma J."/>
            <person name="Pires J.C."/>
            <person name="King G.J."/>
            <person name="Brunel D."/>
            <person name="Delourme R."/>
            <person name="Renard M."/>
            <person name="Aury J.M."/>
            <person name="Adams K.L."/>
            <person name="Batley J."/>
            <person name="Snowdon R.J."/>
            <person name="Tost J."/>
            <person name="Edwards D."/>
            <person name="Zhou Y."/>
            <person name="Hua W."/>
            <person name="Sharpe A.G."/>
            <person name="Paterson A.H."/>
            <person name="Guan C."/>
            <person name="Wincker P."/>
        </authorList>
    </citation>
    <scope>NUCLEOTIDE SEQUENCE [LARGE SCALE GENOMIC DNA]</scope>
    <source>
        <strain evidence="3">cv. Darmor-bzh</strain>
    </source>
</reference>
<keyword evidence="3" id="KW-1185">Reference proteome</keyword>
<gene>
    <name evidence="2" type="primary">BnaC04g50570D</name>
    <name evidence="2" type="ORF">GSBRNA2T00037285001</name>
</gene>
<proteinExistence type="predicted"/>
<dbReference type="PaxDb" id="3708-A0A078GRU7"/>
<evidence type="ECO:0000259" key="1">
    <source>
        <dbReference type="Pfam" id="PF08268"/>
    </source>
</evidence>
<sequence>MIRFFGYDLDHQVLTLLGGGNERATWRMAECGIPCASSRDRQNICINGVFYYIELVSDGGRDGMIICFDLTSEKFSSVEFDRDLNPVRRNYPGWLLDFNGKLALIPSGSLYVTSKSIVMWVLQDSEWSKLVYILPPVWKVVVGPEECLEIIGVTGPNEFVMSPRYSSDPFHVYYCDFEKETVTRVVIQGMGAFGSGRRYSVRTCLNHVEDLKRMEL</sequence>
<dbReference type="Proteomes" id="UP000028999">
    <property type="component" value="Unassembled WGS sequence"/>
</dbReference>
<dbReference type="PANTHER" id="PTHR31111:SF103">
    <property type="entry name" value="F-BOX DOMAIN-CONTAINING PROTEIN"/>
    <property type="match status" value="1"/>
</dbReference>
<dbReference type="InterPro" id="IPR013187">
    <property type="entry name" value="F-box-assoc_dom_typ3"/>
</dbReference>
<name>A0A078GRU7_BRANA</name>
<dbReference type="Gramene" id="CDY27348">
    <property type="protein sequence ID" value="CDY27348"/>
    <property type="gene ID" value="GSBRNA2T00037285001"/>
</dbReference>
<evidence type="ECO:0000313" key="2">
    <source>
        <dbReference type="EMBL" id="CDY27348.1"/>
    </source>
</evidence>
<protein>
    <submittedName>
        <fullName evidence="2">BnaC04g50570D protein</fullName>
    </submittedName>
</protein>
<dbReference type="Pfam" id="PF08268">
    <property type="entry name" value="FBA_3"/>
    <property type="match status" value="1"/>
</dbReference>
<dbReference type="InterPro" id="IPR017451">
    <property type="entry name" value="F-box-assoc_interact_dom"/>
</dbReference>
<organism evidence="2 3">
    <name type="scientific">Brassica napus</name>
    <name type="common">Rape</name>
    <dbReference type="NCBI Taxonomy" id="3708"/>
    <lineage>
        <taxon>Eukaryota</taxon>
        <taxon>Viridiplantae</taxon>
        <taxon>Streptophyta</taxon>
        <taxon>Embryophyta</taxon>
        <taxon>Tracheophyta</taxon>
        <taxon>Spermatophyta</taxon>
        <taxon>Magnoliopsida</taxon>
        <taxon>eudicotyledons</taxon>
        <taxon>Gunneridae</taxon>
        <taxon>Pentapetalae</taxon>
        <taxon>rosids</taxon>
        <taxon>malvids</taxon>
        <taxon>Brassicales</taxon>
        <taxon>Brassicaceae</taxon>
        <taxon>Brassiceae</taxon>
        <taxon>Brassica</taxon>
    </lineage>
</organism>
<accession>A0A078GRU7</accession>
<dbReference type="EMBL" id="LK032203">
    <property type="protein sequence ID" value="CDY27348.1"/>
    <property type="molecule type" value="Genomic_DNA"/>
</dbReference>
<feature type="domain" description="F-box associated beta-propeller type 3" evidence="1">
    <location>
        <begin position="10"/>
        <end position="208"/>
    </location>
</feature>